<dbReference type="GO" id="GO:0006740">
    <property type="term" value="P:NADPH regeneration"/>
    <property type="evidence" value="ECO:0007669"/>
    <property type="project" value="TreeGrafter"/>
</dbReference>
<feature type="domain" description="Alanine dehydrogenase/pyridine nucleotide transhydrogenase NAD(H)-binding" evidence="9">
    <location>
        <begin position="150"/>
        <end position="316"/>
    </location>
</feature>
<dbReference type="Pfam" id="PF01262">
    <property type="entry name" value="AlaDh_PNT_C"/>
    <property type="match status" value="1"/>
</dbReference>
<comment type="catalytic activity">
    <reaction evidence="8">
        <text>NAD(+) + NADPH + H(+)(in) = NADH + NADP(+) + H(+)(out)</text>
        <dbReference type="Rhea" id="RHEA:47992"/>
        <dbReference type="ChEBI" id="CHEBI:15378"/>
        <dbReference type="ChEBI" id="CHEBI:57540"/>
        <dbReference type="ChEBI" id="CHEBI:57783"/>
        <dbReference type="ChEBI" id="CHEBI:57945"/>
        <dbReference type="ChEBI" id="CHEBI:58349"/>
        <dbReference type="EC" id="7.1.1.1"/>
    </reaction>
</comment>
<dbReference type="SUPFAM" id="SSF52283">
    <property type="entry name" value="Formate/glycerate dehydrogenase catalytic domain-like"/>
    <property type="match status" value="1"/>
</dbReference>
<dbReference type="PANTHER" id="PTHR10160">
    <property type="entry name" value="NAD(P) TRANSHYDROGENASE"/>
    <property type="match status" value="1"/>
</dbReference>
<comment type="function">
    <text evidence="1">The transhydrogenation between NADH and NADP is coupled to respiration and ATP hydrolysis and functions as a proton pump across the membrane.</text>
</comment>
<feature type="domain" description="Alanine dehydrogenase/pyridine nucleotide transhydrogenase N-terminal" evidence="10">
    <location>
        <begin position="6"/>
        <end position="141"/>
    </location>
</feature>
<evidence type="ECO:0000256" key="7">
    <source>
        <dbReference type="ARBA" id="ARBA00023027"/>
    </source>
</evidence>
<evidence type="ECO:0000256" key="6">
    <source>
        <dbReference type="ARBA" id="ARBA00022967"/>
    </source>
</evidence>
<dbReference type="Proteomes" id="UP000642748">
    <property type="component" value="Unassembled WGS sequence"/>
</dbReference>
<dbReference type="SMART" id="SM01002">
    <property type="entry name" value="AlaDh_PNT_C"/>
    <property type="match status" value="1"/>
</dbReference>
<dbReference type="InterPro" id="IPR008143">
    <property type="entry name" value="Ala_DH/PNT_CS2"/>
</dbReference>
<organism evidence="11 12">
    <name type="scientific">Rugosimonospora africana</name>
    <dbReference type="NCBI Taxonomy" id="556532"/>
    <lineage>
        <taxon>Bacteria</taxon>
        <taxon>Bacillati</taxon>
        <taxon>Actinomycetota</taxon>
        <taxon>Actinomycetes</taxon>
        <taxon>Micromonosporales</taxon>
        <taxon>Micromonosporaceae</taxon>
        <taxon>Rugosimonospora</taxon>
    </lineage>
</organism>
<dbReference type="EMBL" id="BONZ01000061">
    <property type="protein sequence ID" value="GIH17929.1"/>
    <property type="molecule type" value="Genomic_DNA"/>
</dbReference>
<keyword evidence="4" id="KW-0547">Nucleotide-binding</keyword>
<evidence type="ECO:0000259" key="9">
    <source>
        <dbReference type="SMART" id="SM01002"/>
    </source>
</evidence>
<keyword evidence="6" id="KW-1278">Translocase</keyword>
<dbReference type="Gene3D" id="3.40.50.720">
    <property type="entry name" value="NAD(P)-binding Rossmann-like Domain"/>
    <property type="match status" value="2"/>
</dbReference>
<dbReference type="InterPro" id="IPR036291">
    <property type="entry name" value="NAD(P)-bd_dom_sf"/>
</dbReference>
<comment type="caution">
    <text evidence="11">The sequence shown here is derived from an EMBL/GenBank/DDBJ whole genome shotgun (WGS) entry which is preliminary data.</text>
</comment>
<accession>A0A8J3QVN1</accession>
<evidence type="ECO:0000256" key="8">
    <source>
        <dbReference type="ARBA" id="ARBA00048202"/>
    </source>
</evidence>
<reference evidence="11" key="1">
    <citation type="submission" date="2021-01" db="EMBL/GenBank/DDBJ databases">
        <title>Whole genome shotgun sequence of Rugosimonospora africana NBRC 104875.</title>
        <authorList>
            <person name="Komaki H."/>
            <person name="Tamura T."/>
        </authorList>
    </citation>
    <scope>NUCLEOTIDE SEQUENCE</scope>
    <source>
        <strain evidence="11">NBRC 104875</strain>
    </source>
</reference>
<dbReference type="AlphaFoldDB" id="A0A8J3QVN1"/>
<comment type="similarity">
    <text evidence="2">Belongs to the AlaDH/PNT family.</text>
</comment>
<name>A0A8J3QVN1_9ACTN</name>
<dbReference type="GO" id="GO:0050661">
    <property type="term" value="F:NADP binding"/>
    <property type="evidence" value="ECO:0007669"/>
    <property type="project" value="TreeGrafter"/>
</dbReference>
<keyword evidence="12" id="KW-1185">Reference proteome</keyword>
<keyword evidence="7" id="KW-0520">NAD</keyword>
<evidence type="ECO:0000256" key="3">
    <source>
        <dbReference type="ARBA" id="ARBA00012943"/>
    </source>
</evidence>
<evidence type="ECO:0000259" key="10">
    <source>
        <dbReference type="SMART" id="SM01003"/>
    </source>
</evidence>
<dbReference type="CDD" id="cd05304">
    <property type="entry name" value="Rubrum_tdh"/>
    <property type="match status" value="1"/>
</dbReference>
<dbReference type="GO" id="GO:0008750">
    <property type="term" value="F:proton-translocating NAD(P)+ transhydrogenase activity"/>
    <property type="evidence" value="ECO:0007669"/>
    <property type="project" value="UniProtKB-EC"/>
</dbReference>
<evidence type="ECO:0000256" key="2">
    <source>
        <dbReference type="ARBA" id="ARBA00005689"/>
    </source>
</evidence>
<dbReference type="GO" id="GO:0016491">
    <property type="term" value="F:oxidoreductase activity"/>
    <property type="evidence" value="ECO:0007669"/>
    <property type="project" value="InterPro"/>
</dbReference>
<evidence type="ECO:0000313" key="12">
    <source>
        <dbReference type="Proteomes" id="UP000642748"/>
    </source>
</evidence>
<sequence length="376" mass="38806">MTTSIGVMKESEPGEHRVAVVPAVVPRLRELGCDVLVENDAGTGAFLPDSAYTEVGAAPVGEAELLERADVLVCVRPPDAGRVERMRQGQVLVGLLEASADPGRVPALTRRGVDAVSLDLLPRTLSRAQSMDALTSQASIAGYKAALVAADAYGRYFPMLMTAAGTAKPAQVLVLGVGVAGLSAIGTAKRLGAQVTGYDIRPETRDEVHSMGARFLDLAGVTVADGEGGYARALSDAEREAQQEALQQRIGEFDVVITTALVPGRKPPLLVTQDALKGMRPGSVVVDIAAGPHGGNVEGSQPERSVLIADGVRLIGAGNLPSAMAPGASAAYARNITALLAHLIRDGVPRIDLTDEILAATVVSHAGQARQGGGAR</sequence>
<gene>
    <name evidence="11" type="primary">pntAa</name>
    <name evidence="11" type="ORF">Raf01_61010</name>
</gene>
<dbReference type="SMART" id="SM01003">
    <property type="entry name" value="AlaDh_PNT_N"/>
    <property type="match status" value="1"/>
</dbReference>
<proteinExistence type="inferred from homology"/>
<evidence type="ECO:0000256" key="5">
    <source>
        <dbReference type="ARBA" id="ARBA00022857"/>
    </source>
</evidence>
<dbReference type="InterPro" id="IPR007698">
    <property type="entry name" value="AlaDH/PNT_NAD(H)-bd"/>
</dbReference>
<keyword evidence="5" id="KW-0521">NADP</keyword>
<evidence type="ECO:0000313" key="11">
    <source>
        <dbReference type="EMBL" id="GIH17929.1"/>
    </source>
</evidence>
<dbReference type="SUPFAM" id="SSF51735">
    <property type="entry name" value="NAD(P)-binding Rossmann-fold domains"/>
    <property type="match status" value="1"/>
</dbReference>
<evidence type="ECO:0000256" key="4">
    <source>
        <dbReference type="ARBA" id="ARBA00022741"/>
    </source>
</evidence>
<evidence type="ECO:0000256" key="1">
    <source>
        <dbReference type="ARBA" id="ARBA00003943"/>
    </source>
</evidence>
<dbReference type="EC" id="7.1.1.1" evidence="3"/>
<dbReference type="GO" id="GO:0005886">
    <property type="term" value="C:plasma membrane"/>
    <property type="evidence" value="ECO:0007669"/>
    <property type="project" value="TreeGrafter"/>
</dbReference>
<dbReference type="RefSeq" id="WP_239134053.1">
    <property type="nucleotide sequence ID" value="NZ_BONZ01000061.1"/>
</dbReference>
<dbReference type="Pfam" id="PF05222">
    <property type="entry name" value="AlaDh_PNT_N"/>
    <property type="match status" value="1"/>
</dbReference>
<protein>
    <recommendedName>
        <fullName evidence="3">proton-translocating NAD(P)(+) transhydrogenase</fullName>
        <ecNumber evidence="3">7.1.1.1</ecNumber>
    </recommendedName>
</protein>
<dbReference type="PROSITE" id="PS00837">
    <property type="entry name" value="ALADH_PNT_2"/>
    <property type="match status" value="1"/>
</dbReference>
<dbReference type="InterPro" id="IPR007886">
    <property type="entry name" value="AlaDH/PNT_N"/>
</dbReference>
<dbReference type="PANTHER" id="PTHR10160:SF19">
    <property type="entry name" value="PROTON-TRANSLOCATING NAD(P)(+) TRANSHYDROGENASE"/>
    <property type="match status" value="1"/>
</dbReference>